<dbReference type="EMBL" id="CADEBD010000178">
    <property type="protein sequence ID" value="CAB3225056.1"/>
    <property type="molecule type" value="Genomic_DNA"/>
</dbReference>
<evidence type="ECO:0000256" key="6">
    <source>
        <dbReference type="ARBA" id="ARBA00022801"/>
    </source>
</evidence>
<gene>
    <name evidence="9" type="ORF">APLA_LOCUS2104</name>
</gene>
<dbReference type="GO" id="GO:0005634">
    <property type="term" value="C:nucleus"/>
    <property type="evidence" value="ECO:0007669"/>
    <property type="project" value="UniProtKB-SubCell"/>
</dbReference>
<evidence type="ECO:0000256" key="1">
    <source>
        <dbReference type="ARBA" id="ARBA00001968"/>
    </source>
</evidence>
<evidence type="ECO:0000256" key="4">
    <source>
        <dbReference type="ARBA" id="ARBA00022722"/>
    </source>
</evidence>
<evidence type="ECO:0000256" key="5">
    <source>
        <dbReference type="ARBA" id="ARBA00022723"/>
    </source>
</evidence>
<dbReference type="InterPro" id="IPR027806">
    <property type="entry name" value="HARBI1_dom"/>
</dbReference>
<keyword evidence="5" id="KW-0479">Metal-binding</keyword>
<keyword evidence="7" id="KW-0539">Nucleus</keyword>
<dbReference type="OrthoDB" id="10017054at2759"/>
<dbReference type="Pfam" id="PF13359">
    <property type="entry name" value="DDE_Tnp_4"/>
    <property type="match status" value="1"/>
</dbReference>
<name>A0A8S0YYH6_ARCPL</name>
<proteinExistence type="inferred from homology"/>
<accession>A0A8S0YYH6</accession>
<evidence type="ECO:0000313" key="9">
    <source>
        <dbReference type="EMBL" id="CAB3225056.1"/>
    </source>
</evidence>
<reference evidence="9 10" key="1">
    <citation type="submission" date="2020-04" db="EMBL/GenBank/DDBJ databases">
        <authorList>
            <person name="Wallbank WR R."/>
            <person name="Pardo Diaz C."/>
            <person name="Kozak K."/>
            <person name="Martin S."/>
            <person name="Jiggins C."/>
            <person name="Moest M."/>
            <person name="Warren A I."/>
            <person name="Byers J.R.P. K."/>
            <person name="Montejo-Kovacevich G."/>
            <person name="Yen C E."/>
        </authorList>
    </citation>
    <scope>NUCLEOTIDE SEQUENCE [LARGE SCALE GENOMIC DNA]</scope>
</reference>
<keyword evidence="4" id="KW-0540">Nuclease</keyword>
<feature type="non-terminal residue" evidence="9">
    <location>
        <position position="1"/>
    </location>
</feature>
<sequence>MRPFMTQPTKSTDLSVEVKVLIALSFYATGSYQRPTGDIAAHSVAQQTVSAVIAQVTQCLNLPHFRQKYIKFPNSDNERRATIVGFYRKNHMPGVLGCIDGTHVAIKRPVEHEERFYCRKQYHSLNVQLVCNSDMEIISVDASHGGATHDAFIWGHHPLKAIMEQLNNTWFLGDSGYPLRKSMMTPVVDAVPDTPEAYYTEQH</sequence>
<protein>
    <recommendedName>
        <fullName evidence="8">DDE Tnp4 domain-containing protein</fullName>
    </recommendedName>
</protein>
<dbReference type="PANTHER" id="PTHR22930">
    <property type="match status" value="1"/>
</dbReference>
<feature type="domain" description="DDE Tnp4" evidence="8">
    <location>
        <begin position="99"/>
        <end position="189"/>
    </location>
</feature>
<dbReference type="GO" id="GO:0004518">
    <property type="term" value="F:nuclease activity"/>
    <property type="evidence" value="ECO:0007669"/>
    <property type="project" value="UniProtKB-KW"/>
</dbReference>
<evidence type="ECO:0000259" key="8">
    <source>
        <dbReference type="Pfam" id="PF13359"/>
    </source>
</evidence>
<comment type="cofactor">
    <cofactor evidence="1">
        <name>a divalent metal cation</name>
        <dbReference type="ChEBI" id="CHEBI:60240"/>
    </cofactor>
</comment>
<dbReference type="PANTHER" id="PTHR22930:SF85">
    <property type="entry name" value="GH03217P-RELATED"/>
    <property type="match status" value="1"/>
</dbReference>
<dbReference type="Proteomes" id="UP000494256">
    <property type="component" value="Unassembled WGS sequence"/>
</dbReference>
<evidence type="ECO:0000256" key="7">
    <source>
        <dbReference type="ARBA" id="ARBA00023242"/>
    </source>
</evidence>
<dbReference type="AlphaFoldDB" id="A0A8S0YYH6"/>
<dbReference type="GO" id="GO:0016787">
    <property type="term" value="F:hydrolase activity"/>
    <property type="evidence" value="ECO:0007669"/>
    <property type="project" value="UniProtKB-KW"/>
</dbReference>
<evidence type="ECO:0000256" key="3">
    <source>
        <dbReference type="ARBA" id="ARBA00006958"/>
    </source>
</evidence>
<organism evidence="9 10">
    <name type="scientific">Arctia plantaginis</name>
    <name type="common">Wood tiger moth</name>
    <name type="synonym">Phalaena plantaginis</name>
    <dbReference type="NCBI Taxonomy" id="874455"/>
    <lineage>
        <taxon>Eukaryota</taxon>
        <taxon>Metazoa</taxon>
        <taxon>Ecdysozoa</taxon>
        <taxon>Arthropoda</taxon>
        <taxon>Hexapoda</taxon>
        <taxon>Insecta</taxon>
        <taxon>Pterygota</taxon>
        <taxon>Neoptera</taxon>
        <taxon>Endopterygota</taxon>
        <taxon>Lepidoptera</taxon>
        <taxon>Glossata</taxon>
        <taxon>Ditrysia</taxon>
        <taxon>Noctuoidea</taxon>
        <taxon>Erebidae</taxon>
        <taxon>Arctiinae</taxon>
        <taxon>Arctia</taxon>
    </lineage>
</organism>
<comment type="caution">
    <text evidence="9">The sequence shown here is derived from an EMBL/GenBank/DDBJ whole genome shotgun (WGS) entry which is preliminary data.</text>
</comment>
<comment type="similarity">
    <text evidence="3">Belongs to the HARBI1 family.</text>
</comment>
<keyword evidence="6" id="KW-0378">Hydrolase</keyword>
<evidence type="ECO:0000313" key="10">
    <source>
        <dbReference type="Proteomes" id="UP000494256"/>
    </source>
</evidence>
<dbReference type="InterPro" id="IPR045249">
    <property type="entry name" value="HARBI1-like"/>
</dbReference>
<comment type="subcellular location">
    <subcellularLocation>
        <location evidence="2">Nucleus</location>
    </subcellularLocation>
</comment>
<evidence type="ECO:0000256" key="2">
    <source>
        <dbReference type="ARBA" id="ARBA00004123"/>
    </source>
</evidence>
<dbReference type="GO" id="GO:0046872">
    <property type="term" value="F:metal ion binding"/>
    <property type="evidence" value="ECO:0007669"/>
    <property type="project" value="UniProtKB-KW"/>
</dbReference>